<feature type="transmembrane region" description="Helical" evidence="26">
    <location>
        <begin position="432"/>
        <end position="452"/>
    </location>
</feature>
<evidence type="ECO:0000256" key="17">
    <source>
        <dbReference type="ARBA" id="ARBA00044903"/>
    </source>
</evidence>
<evidence type="ECO:0000256" key="13">
    <source>
        <dbReference type="ARBA" id="ARBA00044893"/>
    </source>
</evidence>
<name>A0A2R5GLE5_9STRA</name>
<dbReference type="InterPro" id="IPR020846">
    <property type="entry name" value="MFS_dom"/>
</dbReference>
<evidence type="ECO:0000256" key="6">
    <source>
        <dbReference type="ARBA" id="ARBA00023136"/>
    </source>
</evidence>
<dbReference type="Gene3D" id="1.20.1250.20">
    <property type="entry name" value="MFS general substrate transporter like domains"/>
    <property type="match status" value="2"/>
</dbReference>
<evidence type="ECO:0000256" key="3">
    <source>
        <dbReference type="ARBA" id="ARBA00022448"/>
    </source>
</evidence>
<dbReference type="GO" id="GO:0005765">
    <property type="term" value="C:lysosomal membrane"/>
    <property type="evidence" value="ECO:0007669"/>
    <property type="project" value="UniProtKB-SubCell"/>
</dbReference>
<dbReference type="InterPro" id="IPR052187">
    <property type="entry name" value="MFSD1"/>
</dbReference>
<feature type="region of interest" description="Disordered" evidence="25">
    <location>
        <begin position="499"/>
        <end position="524"/>
    </location>
</feature>
<reference evidence="29 30" key="1">
    <citation type="submission" date="2017-12" db="EMBL/GenBank/DDBJ databases">
        <title>Sequencing, de novo assembly and annotation of complete genome of a new Thraustochytrid species, strain FCC1311.</title>
        <authorList>
            <person name="Sedici K."/>
            <person name="Godart F."/>
            <person name="Aiese Cigliano R."/>
            <person name="Sanseverino W."/>
            <person name="Barakat M."/>
            <person name="Ortet P."/>
            <person name="Marechal E."/>
            <person name="Cagnac O."/>
            <person name="Amato A."/>
        </authorList>
    </citation>
    <scope>NUCLEOTIDE SEQUENCE [LARGE SCALE GENOMIC DNA]</scope>
</reference>
<proteinExistence type="inferred from homology"/>
<keyword evidence="3" id="KW-0813">Transport</keyword>
<feature type="domain" description="Major facilitator superfamily (MFS) profile" evidence="28">
    <location>
        <begin position="1"/>
        <end position="495"/>
    </location>
</feature>
<comment type="catalytic activity">
    <reaction evidence="16">
        <text>L-lysyl-L-lysine(out) = L-lysyl-L-lysine(in)</text>
        <dbReference type="Rhea" id="RHEA:79403"/>
        <dbReference type="ChEBI" id="CHEBI:229956"/>
    </reaction>
</comment>
<keyword evidence="5 26" id="KW-1133">Transmembrane helix</keyword>
<organism evidence="29 30">
    <name type="scientific">Hondaea fermentalgiana</name>
    <dbReference type="NCBI Taxonomy" id="2315210"/>
    <lineage>
        <taxon>Eukaryota</taxon>
        <taxon>Sar</taxon>
        <taxon>Stramenopiles</taxon>
        <taxon>Bigyra</taxon>
        <taxon>Labyrinthulomycetes</taxon>
        <taxon>Thraustochytrida</taxon>
        <taxon>Thraustochytriidae</taxon>
        <taxon>Hondaea</taxon>
    </lineage>
</organism>
<dbReference type="Pfam" id="PF07690">
    <property type="entry name" value="MFS_1"/>
    <property type="match status" value="1"/>
</dbReference>
<feature type="transmembrane region" description="Helical" evidence="26">
    <location>
        <begin position="106"/>
        <end position="127"/>
    </location>
</feature>
<evidence type="ECO:0000256" key="4">
    <source>
        <dbReference type="ARBA" id="ARBA00022692"/>
    </source>
</evidence>
<feature type="transmembrane region" description="Helical" evidence="26">
    <location>
        <begin position="139"/>
        <end position="162"/>
    </location>
</feature>
<feature type="signal peptide" evidence="27">
    <location>
        <begin position="1"/>
        <end position="18"/>
    </location>
</feature>
<evidence type="ECO:0000256" key="8">
    <source>
        <dbReference type="ARBA" id="ARBA00044876"/>
    </source>
</evidence>
<keyword evidence="27" id="KW-0732">Signal</keyword>
<evidence type="ECO:0000259" key="28">
    <source>
        <dbReference type="PROSITE" id="PS50850"/>
    </source>
</evidence>
<feature type="transmembrane region" description="Helical" evidence="26">
    <location>
        <begin position="79"/>
        <end position="100"/>
    </location>
</feature>
<feature type="transmembrane region" description="Helical" evidence="26">
    <location>
        <begin position="399"/>
        <end position="420"/>
    </location>
</feature>
<evidence type="ECO:0000256" key="16">
    <source>
        <dbReference type="ARBA" id="ARBA00044900"/>
    </source>
</evidence>
<dbReference type="PANTHER" id="PTHR23512:SF3">
    <property type="entry name" value="MAJOR FACILITATOR SUPERFAMILY DOMAIN-CONTAINING PROTEIN 1"/>
    <property type="match status" value="1"/>
</dbReference>
<dbReference type="InParanoid" id="A0A2R5GLE5"/>
<dbReference type="AlphaFoldDB" id="A0A2R5GLE5"/>
<feature type="transmembrane region" description="Helical" evidence="26">
    <location>
        <begin position="370"/>
        <end position="393"/>
    </location>
</feature>
<evidence type="ECO:0000256" key="21">
    <source>
        <dbReference type="ARBA" id="ARBA00044985"/>
    </source>
</evidence>
<evidence type="ECO:0000256" key="15">
    <source>
        <dbReference type="ARBA" id="ARBA00044899"/>
    </source>
</evidence>
<comment type="function">
    <text evidence="23">Lysosomal dipeptide uniporter that selectively exports lysine, arginine or histidine-containing dipeptides with a net positive charge from the lysosome lumen into the cytosol. Could play a role in a specific type of protein O-glycosylation indirectly regulating macrophages migration and tissue invasion. Also essential for liver homeostasis.</text>
</comment>
<comment type="catalytic activity">
    <reaction evidence="15">
        <text>L-arginyl-L-alpha-amino acid(out) = L-arginyl-L-alpha-amino acid(in)</text>
        <dbReference type="Rhea" id="RHEA:79371"/>
        <dbReference type="ChEBI" id="CHEBI:84315"/>
    </reaction>
</comment>
<comment type="catalytic activity">
    <reaction evidence="14">
        <text>L-aspartyl-L-lysine(out) = L-aspartyl-L-lysine(in)</text>
        <dbReference type="Rhea" id="RHEA:79411"/>
        <dbReference type="ChEBI" id="CHEBI:229953"/>
    </reaction>
</comment>
<evidence type="ECO:0000313" key="29">
    <source>
        <dbReference type="EMBL" id="GBG31455.1"/>
    </source>
</evidence>
<comment type="catalytic activity">
    <reaction evidence="11">
        <text>L-alpha-aminoacyl-L-histidine(out) = L-alpha-aminoacyl-L-histidine(in)</text>
        <dbReference type="Rhea" id="RHEA:79375"/>
        <dbReference type="ChEBI" id="CHEBI:229967"/>
    </reaction>
</comment>
<comment type="similarity">
    <text evidence="2">Belongs to the major facilitator superfamily.</text>
</comment>
<evidence type="ECO:0000256" key="7">
    <source>
        <dbReference type="ARBA" id="ARBA00023228"/>
    </source>
</evidence>
<comment type="subunit">
    <text evidence="24">Homodimer. Interacts with lysosomal protein GLMP (via lumenal domain); the interaction starts while both proteins are still in the endoplasmic reticulum and is required for stabilization of MFSD1 in lysosomes but has no direct effect on its targeting to lysosomes or transporter activity.</text>
</comment>
<dbReference type="InterPro" id="IPR036259">
    <property type="entry name" value="MFS_trans_sf"/>
</dbReference>
<evidence type="ECO:0000256" key="12">
    <source>
        <dbReference type="ARBA" id="ARBA00044891"/>
    </source>
</evidence>
<keyword evidence="7" id="KW-0458">Lysosome</keyword>
<dbReference type="PANTHER" id="PTHR23512">
    <property type="entry name" value="MAJOR FACILITATOR SUPERFAMILY DOMAIN-CONTAINING PROTEIN 1"/>
    <property type="match status" value="1"/>
</dbReference>
<comment type="catalytic activity">
    <reaction evidence="12">
        <text>L-lysyl-L-alpha-amino acid(out) = L-lysyl-L-alpha-amino acid(in)</text>
        <dbReference type="Rhea" id="RHEA:79387"/>
        <dbReference type="ChEBI" id="CHEBI:229965"/>
    </reaction>
</comment>
<comment type="caution">
    <text evidence="29">The sequence shown here is derived from an EMBL/GenBank/DDBJ whole genome shotgun (WGS) entry which is preliminary data.</text>
</comment>
<dbReference type="EMBL" id="BEYU01000098">
    <property type="protein sequence ID" value="GBG31455.1"/>
    <property type="molecule type" value="Genomic_DNA"/>
</dbReference>
<comment type="catalytic activity">
    <reaction evidence="10">
        <text>L-alpha-aminoacyl-L-arginine(out) = L-alpha-aminoacyl-L-arginine(in)</text>
        <dbReference type="Rhea" id="RHEA:79367"/>
        <dbReference type="ChEBI" id="CHEBI:229968"/>
    </reaction>
</comment>
<sequence length="563" mass="60613">MDLVRVLVLVCCCLLSLGSYYCFDLPGALPDDFRKILAENDPGKQGLFYSMYSLPNTVQPFVGGIVIDKVLGLRLGATICCSLVAIGCAIVAFAASVPAWSGASTAFIVGVSGRFVFGLGGETLAVCQNAFCAKWFRGADLATAFAIVLSFARVGSAINFAIEPKLAAQYSFSFALWVSAGFCVISLLSCFLLSFLDARYEHLTVEEDEDDDDAFFDMDERLEESTREENAPRLQEALLENGDAGLLEERLLGEGVRHGSEGDLDLLANRAPVVERTHQGVDANKATDGGIWFSLKQVIGLRELLIYFICVQFYVAVFVFIAVASKFLTDTYDDVDAVSAGLLVSVPYTVSAIASPLLGMTMDKVGRGLLFVGLACLSLLGVHATFAFIPHAVSPMGVMVWLGITYSTCAASLWPMIAVVVESKFISTSYGLMMSLQNTGLALAPAIVMKLIPDQGSDPDTIAASYRTIELIFSACAAGALLCTVVLYFVDMRSGGELSAPASSSDDTPMAGRPSPRINPLNPRASPFLRRASFPPPREAVAPRTPHAVRRKYFRKLRVQAHI</sequence>
<evidence type="ECO:0000256" key="5">
    <source>
        <dbReference type="ARBA" id="ARBA00022989"/>
    </source>
</evidence>
<evidence type="ECO:0000256" key="18">
    <source>
        <dbReference type="ARBA" id="ARBA00044912"/>
    </source>
</evidence>
<evidence type="ECO:0000256" key="14">
    <source>
        <dbReference type="ARBA" id="ARBA00044898"/>
    </source>
</evidence>
<evidence type="ECO:0000256" key="20">
    <source>
        <dbReference type="ARBA" id="ARBA00044924"/>
    </source>
</evidence>
<evidence type="ECO:0000256" key="19">
    <source>
        <dbReference type="ARBA" id="ARBA00044919"/>
    </source>
</evidence>
<comment type="catalytic activity">
    <reaction evidence="17">
        <text>L-arginyl-glycine(out) = L-arginyl-glycine(in)</text>
        <dbReference type="Rhea" id="RHEA:79391"/>
        <dbReference type="ChEBI" id="CHEBI:229955"/>
    </reaction>
</comment>
<evidence type="ECO:0000256" key="1">
    <source>
        <dbReference type="ARBA" id="ARBA00004155"/>
    </source>
</evidence>
<evidence type="ECO:0000256" key="11">
    <source>
        <dbReference type="ARBA" id="ARBA00044884"/>
    </source>
</evidence>
<comment type="catalytic activity">
    <reaction evidence="8">
        <text>L-lysyl-L-alanine(out) = L-lysyl-L-alanine(in)</text>
        <dbReference type="Rhea" id="RHEA:79399"/>
        <dbReference type="ChEBI" id="CHEBI:229954"/>
    </reaction>
</comment>
<protein>
    <recommendedName>
        <fullName evidence="21">Lysosomal dipeptide transporter MFSD1</fullName>
    </recommendedName>
    <alternativeName>
        <fullName evidence="22">Major facilitator superfamily domain-containing protein 1</fullName>
    </alternativeName>
</protein>
<feature type="transmembrane region" description="Helical" evidence="26">
    <location>
        <begin position="337"/>
        <end position="358"/>
    </location>
</feature>
<evidence type="ECO:0000256" key="27">
    <source>
        <dbReference type="SAM" id="SignalP"/>
    </source>
</evidence>
<evidence type="ECO:0000256" key="26">
    <source>
        <dbReference type="SAM" id="Phobius"/>
    </source>
</evidence>
<comment type="catalytic activity">
    <reaction evidence="18">
        <text>L-histidyl-L-alpha-amino acid(out) = L-histidyl-L-alpha-amino acid(in)</text>
        <dbReference type="Rhea" id="RHEA:79379"/>
        <dbReference type="ChEBI" id="CHEBI:229964"/>
    </reaction>
</comment>
<evidence type="ECO:0000256" key="10">
    <source>
        <dbReference type="ARBA" id="ARBA00044881"/>
    </source>
</evidence>
<feature type="transmembrane region" description="Helical" evidence="26">
    <location>
        <begin position="472"/>
        <end position="490"/>
    </location>
</feature>
<dbReference type="OrthoDB" id="424834at2759"/>
<evidence type="ECO:0000256" key="2">
    <source>
        <dbReference type="ARBA" id="ARBA00008335"/>
    </source>
</evidence>
<dbReference type="InterPro" id="IPR011701">
    <property type="entry name" value="MFS"/>
</dbReference>
<feature type="transmembrane region" description="Helical" evidence="26">
    <location>
        <begin position="304"/>
        <end position="325"/>
    </location>
</feature>
<dbReference type="SUPFAM" id="SSF103473">
    <property type="entry name" value="MFS general substrate transporter"/>
    <property type="match status" value="1"/>
</dbReference>
<comment type="catalytic activity">
    <reaction evidence="9">
        <text>L-histidyl-glycine(out) = L-histidyl-glycine(in)</text>
        <dbReference type="Rhea" id="RHEA:79395"/>
        <dbReference type="ChEBI" id="CHEBI:229957"/>
    </reaction>
</comment>
<comment type="catalytic activity">
    <reaction evidence="19">
        <text>L-alanyl-L-lysine(out) = L-alanyl-L-lysine(in)</text>
        <dbReference type="Rhea" id="RHEA:79415"/>
        <dbReference type="ChEBI" id="CHEBI:192470"/>
    </reaction>
</comment>
<evidence type="ECO:0000256" key="22">
    <source>
        <dbReference type="ARBA" id="ARBA00045018"/>
    </source>
</evidence>
<comment type="catalytic activity">
    <reaction evidence="13">
        <text>L-alpha-aminoacyl-L-lysine(out) = L-alpha-aminoacyl-L-lysine(in)</text>
        <dbReference type="Rhea" id="RHEA:79383"/>
        <dbReference type="ChEBI" id="CHEBI:229966"/>
    </reaction>
</comment>
<comment type="catalytic activity">
    <reaction evidence="20">
        <text>L-lysyl-glycine(out) = L-lysyl-glycine(in)</text>
        <dbReference type="Rhea" id="RHEA:79407"/>
        <dbReference type="ChEBI" id="CHEBI:191202"/>
    </reaction>
</comment>
<evidence type="ECO:0000256" key="24">
    <source>
        <dbReference type="ARBA" id="ARBA00046376"/>
    </source>
</evidence>
<dbReference type="GO" id="GO:0022857">
    <property type="term" value="F:transmembrane transporter activity"/>
    <property type="evidence" value="ECO:0007669"/>
    <property type="project" value="InterPro"/>
</dbReference>
<evidence type="ECO:0000313" key="30">
    <source>
        <dbReference type="Proteomes" id="UP000241890"/>
    </source>
</evidence>
<dbReference type="PROSITE" id="PS50850">
    <property type="entry name" value="MFS"/>
    <property type="match status" value="1"/>
</dbReference>
<evidence type="ECO:0000256" key="9">
    <source>
        <dbReference type="ARBA" id="ARBA00044878"/>
    </source>
</evidence>
<gene>
    <name evidence="29" type="ORF">FCC1311_076792</name>
</gene>
<accession>A0A2R5GLE5</accession>
<keyword evidence="4 26" id="KW-0812">Transmembrane</keyword>
<evidence type="ECO:0000256" key="25">
    <source>
        <dbReference type="SAM" id="MobiDB-lite"/>
    </source>
</evidence>
<keyword evidence="30" id="KW-1185">Reference proteome</keyword>
<dbReference type="Proteomes" id="UP000241890">
    <property type="component" value="Unassembled WGS sequence"/>
</dbReference>
<feature type="transmembrane region" description="Helical" evidence="26">
    <location>
        <begin position="174"/>
        <end position="196"/>
    </location>
</feature>
<keyword evidence="6 26" id="KW-0472">Membrane</keyword>
<feature type="transmembrane region" description="Helical" evidence="26">
    <location>
        <begin position="48"/>
        <end position="67"/>
    </location>
</feature>
<evidence type="ECO:0000256" key="23">
    <source>
        <dbReference type="ARBA" id="ARBA00045709"/>
    </source>
</evidence>
<feature type="chain" id="PRO_5015354245" description="Lysosomal dipeptide transporter MFSD1" evidence="27">
    <location>
        <begin position="19"/>
        <end position="563"/>
    </location>
</feature>
<comment type="subcellular location">
    <subcellularLocation>
        <location evidence="1">Lysosome membrane</location>
        <topology evidence="1">Multi-pass membrane protein</topology>
    </subcellularLocation>
</comment>